<dbReference type="AlphaFoldDB" id="A0A139A4X4"/>
<proteinExistence type="predicted"/>
<keyword evidence="3" id="KW-1185">Reference proteome</keyword>
<evidence type="ECO:0000313" key="2">
    <source>
        <dbReference type="EMBL" id="KXS11856.1"/>
    </source>
</evidence>
<evidence type="ECO:0000313" key="3">
    <source>
        <dbReference type="Proteomes" id="UP000070544"/>
    </source>
</evidence>
<keyword evidence="2" id="KW-0378">Hydrolase</keyword>
<dbReference type="InterPro" id="IPR001223">
    <property type="entry name" value="Glyco_hydro18_cat"/>
</dbReference>
<dbReference type="EMBL" id="KQ965796">
    <property type="protein sequence ID" value="KXS11856.1"/>
    <property type="molecule type" value="Genomic_DNA"/>
</dbReference>
<dbReference type="InterPro" id="IPR017853">
    <property type="entry name" value="GH"/>
</dbReference>
<gene>
    <name evidence="2" type="ORF">M427DRAFT_102018</name>
</gene>
<dbReference type="PROSITE" id="PS51910">
    <property type="entry name" value="GH18_2"/>
    <property type="match status" value="1"/>
</dbReference>
<organism evidence="2 3">
    <name type="scientific">Gonapodya prolifera (strain JEL478)</name>
    <name type="common">Monoblepharis prolifera</name>
    <dbReference type="NCBI Taxonomy" id="1344416"/>
    <lineage>
        <taxon>Eukaryota</taxon>
        <taxon>Fungi</taxon>
        <taxon>Fungi incertae sedis</taxon>
        <taxon>Chytridiomycota</taxon>
        <taxon>Chytridiomycota incertae sedis</taxon>
        <taxon>Monoblepharidomycetes</taxon>
        <taxon>Monoblepharidales</taxon>
        <taxon>Gonapodyaceae</taxon>
        <taxon>Gonapodya</taxon>
    </lineage>
</organism>
<evidence type="ECO:0000259" key="1">
    <source>
        <dbReference type="PROSITE" id="PS51910"/>
    </source>
</evidence>
<dbReference type="GO" id="GO:0008061">
    <property type="term" value="F:chitin binding"/>
    <property type="evidence" value="ECO:0007669"/>
    <property type="project" value="TreeGrafter"/>
</dbReference>
<dbReference type="GO" id="GO:0004568">
    <property type="term" value="F:chitinase activity"/>
    <property type="evidence" value="ECO:0007669"/>
    <property type="project" value="TreeGrafter"/>
</dbReference>
<dbReference type="Proteomes" id="UP000070544">
    <property type="component" value="Unassembled WGS sequence"/>
</dbReference>
<dbReference type="GO" id="GO:0005576">
    <property type="term" value="C:extracellular region"/>
    <property type="evidence" value="ECO:0007669"/>
    <property type="project" value="TreeGrafter"/>
</dbReference>
<dbReference type="SUPFAM" id="SSF51445">
    <property type="entry name" value="(Trans)glycosidases"/>
    <property type="match status" value="1"/>
</dbReference>
<feature type="domain" description="GH18" evidence="1">
    <location>
        <begin position="1"/>
        <end position="61"/>
    </location>
</feature>
<accession>A0A139A4X4</accession>
<dbReference type="PANTHER" id="PTHR11177:SF317">
    <property type="entry name" value="CHITINASE 12-RELATED"/>
    <property type="match status" value="1"/>
</dbReference>
<dbReference type="GO" id="GO:0005975">
    <property type="term" value="P:carbohydrate metabolic process"/>
    <property type="evidence" value="ECO:0007669"/>
    <property type="project" value="InterPro"/>
</dbReference>
<dbReference type="Pfam" id="PF00704">
    <property type="entry name" value="Glyco_hydro_18"/>
    <property type="match status" value="1"/>
</dbReference>
<reference evidence="2 3" key="1">
    <citation type="journal article" date="2015" name="Genome Biol. Evol.">
        <title>Phylogenomic analyses indicate that early fungi evolved digesting cell walls of algal ancestors of land plants.</title>
        <authorList>
            <person name="Chang Y."/>
            <person name="Wang S."/>
            <person name="Sekimoto S."/>
            <person name="Aerts A.L."/>
            <person name="Choi C."/>
            <person name="Clum A."/>
            <person name="LaButti K.M."/>
            <person name="Lindquist E.A."/>
            <person name="Yee Ngan C."/>
            <person name="Ohm R.A."/>
            <person name="Salamov A.A."/>
            <person name="Grigoriev I.V."/>
            <person name="Spatafora J.W."/>
            <person name="Berbee M.L."/>
        </authorList>
    </citation>
    <scope>NUCLEOTIDE SEQUENCE [LARGE SCALE GENOMIC DNA]</scope>
    <source>
        <strain evidence="2 3">JEL478</strain>
    </source>
</reference>
<dbReference type="Gene3D" id="3.20.20.80">
    <property type="entry name" value="Glycosidases"/>
    <property type="match status" value="1"/>
</dbReference>
<name>A0A139A4X4_GONPJ</name>
<dbReference type="InterPro" id="IPR050314">
    <property type="entry name" value="Glycosyl_Hydrlase_18"/>
</dbReference>
<dbReference type="PANTHER" id="PTHR11177">
    <property type="entry name" value="CHITINASE"/>
    <property type="match status" value="1"/>
</dbReference>
<sequence length="61" mass="6554">MKQKYGFRTMLSIGGWSSSQNFSAVAANPAARKAFAQECLNACQDYGFVGVDLDLSGMRSA</sequence>
<dbReference type="GO" id="GO:0006032">
    <property type="term" value="P:chitin catabolic process"/>
    <property type="evidence" value="ECO:0007669"/>
    <property type="project" value="TreeGrafter"/>
</dbReference>
<protein>
    <submittedName>
        <fullName evidence="2">Glycoside hydrolase family 18 protein</fullName>
    </submittedName>
</protein>
<dbReference type="OrthoDB" id="73875at2759"/>